<keyword evidence="1" id="KW-0479">Metal-binding</keyword>
<evidence type="ECO:0000313" key="9">
    <source>
        <dbReference type="Proteomes" id="UP001295794"/>
    </source>
</evidence>
<dbReference type="EMBL" id="CAVNYO010000399">
    <property type="protein sequence ID" value="CAK5273735.1"/>
    <property type="molecule type" value="Genomic_DNA"/>
</dbReference>
<keyword evidence="9" id="KW-1185">Reference proteome</keyword>
<dbReference type="Proteomes" id="UP001295794">
    <property type="component" value="Unassembled WGS sequence"/>
</dbReference>
<evidence type="ECO:0000256" key="4">
    <source>
        <dbReference type="PROSITE-ProRule" id="PRU00134"/>
    </source>
</evidence>
<evidence type="ECO:0000256" key="2">
    <source>
        <dbReference type="ARBA" id="ARBA00022771"/>
    </source>
</evidence>
<keyword evidence="3" id="KW-0862">Zinc</keyword>
<dbReference type="InterPro" id="IPR002893">
    <property type="entry name" value="Znf_MYND"/>
</dbReference>
<dbReference type="SUPFAM" id="SSF144232">
    <property type="entry name" value="HIT/MYND zinc finger-like"/>
    <property type="match status" value="1"/>
</dbReference>
<feature type="domain" description="MYND-type" evidence="6">
    <location>
        <begin position="9"/>
        <end position="45"/>
    </location>
</feature>
<sequence>MPSSTRTACRICSLPTTHWCSLCQNAWYCSEEHYRQDWPHHREQCQGSPQSSPRLTATPSPTEAEHISTAGVLFVSDEERPRFISVKCRPPAQPLLQAYFDSPPESVVLTQGLNGEPLRFPLHIFFSPIALAKGSPINRPIYHITSGAAPKAWCGNVVALKFSGARRQAYTEAGANDLPALSAYFLSYR</sequence>
<evidence type="ECO:0000256" key="1">
    <source>
        <dbReference type="ARBA" id="ARBA00022723"/>
    </source>
</evidence>
<evidence type="ECO:0000256" key="3">
    <source>
        <dbReference type="ARBA" id="ARBA00022833"/>
    </source>
</evidence>
<evidence type="ECO:0000313" key="8">
    <source>
        <dbReference type="EMBL" id="CAK5273735.1"/>
    </source>
</evidence>
<proteinExistence type="predicted"/>
<accession>A0AAD2H1S5</accession>
<comment type="caution">
    <text evidence="7">The sequence shown here is derived from an EMBL/GenBank/DDBJ whole genome shotgun (WGS) entry which is preliminary data.</text>
</comment>
<feature type="compositionally biased region" description="Polar residues" evidence="5">
    <location>
        <begin position="45"/>
        <end position="61"/>
    </location>
</feature>
<dbReference type="Pfam" id="PF01753">
    <property type="entry name" value="zf-MYND"/>
    <property type="match status" value="1"/>
</dbReference>
<reference evidence="7" key="1">
    <citation type="submission" date="2023-11" db="EMBL/GenBank/DDBJ databases">
        <authorList>
            <person name="De Vega J J."/>
            <person name="De Vega J J."/>
        </authorList>
    </citation>
    <scope>NUCLEOTIDE SEQUENCE</scope>
</reference>
<protein>
    <recommendedName>
        <fullName evidence="6">MYND-type domain-containing protein</fullName>
    </recommendedName>
</protein>
<feature type="region of interest" description="Disordered" evidence="5">
    <location>
        <begin position="41"/>
        <end position="62"/>
    </location>
</feature>
<name>A0AAD2H1S5_9AGAR</name>
<keyword evidence="2 4" id="KW-0863">Zinc-finger</keyword>
<dbReference type="GO" id="GO:0008270">
    <property type="term" value="F:zinc ion binding"/>
    <property type="evidence" value="ECO:0007669"/>
    <property type="project" value="UniProtKB-KW"/>
</dbReference>
<evidence type="ECO:0000259" key="6">
    <source>
        <dbReference type="PROSITE" id="PS50865"/>
    </source>
</evidence>
<dbReference type="PROSITE" id="PS50865">
    <property type="entry name" value="ZF_MYND_2"/>
    <property type="match status" value="1"/>
</dbReference>
<evidence type="ECO:0000313" key="7">
    <source>
        <dbReference type="EMBL" id="CAK5267427.1"/>
    </source>
</evidence>
<gene>
    <name evidence="8" type="ORF">MYCIT1_LOCUS20406</name>
    <name evidence="7" type="ORF">MYCIT1_LOCUS9922</name>
</gene>
<dbReference type="AlphaFoldDB" id="A0AAD2H1S5"/>
<dbReference type="EMBL" id="CAVNYO010000122">
    <property type="protein sequence ID" value="CAK5267427.1"/>
    <property type="molecule type" value="Genomic_DNA"/>
</dbReference>
<dbReference type="PROSITE" id="PS01360">
    <property type="entry name" value="ZF_MYND_1"/>
    <property type="match status" value="1"/>
</dbReference>
<dbReference type="Gene3D" id="6.10.140.2220">
    <property type="match status" value="1"/>
</dbReference>
<evidence type="ECO:0000256" key="5">
    <source>
        <dbReference type="SAM" id="MobiDB-lite"/>
    </source>
</evidence>
<organism evidence="7 9">
    <name type="scientific">Mycena citricolor</name>
    <dbReference type="NCBI Taxonomy" id="2018698"/>
    <lineage>
        <taxon>Eukaryota</taxon>
        <taxon>Fungi</taxon>
        <taxon>Dikarya</taxon>
        <taxon>Basidiomycota</taxon>
        <taxon>Agaricomycotina</taxon>
        <taxon>Agaricomycetes</taxon>
        <taxon>Agaricomycetidae</taxon>
        <taxon>Agaricales</taxon>
        <taxon>Marasmiineae</taxon>
        <taxon>Mycenaceae</taxon>
        <taxon>Mycena</taxon>
    </lineage>
</organism>